<dbReference type="EMBL" id="QUTF01015739">
    <property type="protein sequence ID" value="RHZ08657.1"/>
    <property type="molecule type" value="Genomic_DNA"/>
</dbReference>
<sequence>MGLGTPCVNSGGKSHEKTFDLMEQALQTLQADEVAAMRQGYALNNDLKNMESKMEDEAMDTHAMAWADLEAKQTMEGEAMHKQWRQRQSDYDELKQAEMQALLTKQQHATNAIHENEVLDQDSMAKRHALEQTILQRKLAHDQEVRRSQAQMARDVLASKQTYEANCLELLHDRQRQNMRHKQQQATAHGVAADYM</sequence>
<dbReference type="Proteomes" id="UP000266643">
    <property type="component" value="Unassembled WGS sequence"/>
</dbReference>
<evidence type="ECO:0000313" key="2">
    <source>
        <dbReference type="EMBL" id="RHY23951.1"/>
    </source>
</evidence>
<evidence type="ECO:0000313" key="5">
    <source>
        <dbReference type="EMBL" id="RHY58288.1"/>
    </source>
</evidence>
<dbReference type="AlphaFoldDB" id="A0A397BMP8"/>
<dbReference type="Proteomes" id="UP000266196">
    <property type="component" value="Unassembled WGS sequence"/>
</dbReference>
<dbReference type="Proteomes" id="UP000265716">
    <property type="component" value="Unassembled WGS sequence"/>
</dbReference>
<dbReference type="Proteomes" id="UP000283543">
    <property type="component" value="Unassembled WGS sequence"/>
</dbReference>
<name>A0A397BMP8_APHAT</name>
<dbReference type="EMBL" id="QUSZ01002964">
    <property type="protein sequence ID" value="RHY20260.1"/>
    <property type="molecule type" value="Genomic_DNA"/>
</dbReference>
<accession>A0A397BMP8</accession>
<organism evidence="1 8">
    <name type="scientific">Aphanomyces astaci</name>
    <name type="common">Crayfish plague agent</name>
    <dbReference type="NCBI Taxonomy" id="112090"/>
    <lineage>
        <taxon>Eukaryota</taxon>
        <taxon>Sar</taxon>
        <taxon>Stramenopiles</taxon>
        <taxon>Oomycota</taxon>
        <taxon>Saprolegniomycetes</taxon>
        <taxon>Saprolegniales</taxon>
        <taxon>Verrucalvaceae</taxon>
        <taxon>Aphanomyces</taxon>
    </lineage>
</organism>
<evidence type="ECO:0000313" key="12">
    <source>
        <dbReference type="Proteomes" id="UP000266643"/>
    </source>
</evidence>
<dbReference type="EMBL" id="QUTE01017460">
    <property type="protein sequence ID" value="RHY93022.1"/>
    <property type="molecule type" value="Genomic_DNA"/>
</dbReference>
<evidence type="ECO:0000313" key="6">
    <source>
        <dbReference type="EMBL" id="RHY93022.1"/>
    </source>
</evidence>
<evidence type="ECO:0000313" key="7">
    <source>
        <dbReference type="EMBL" id="RHZ08657.1"/>
    </source>
</evidence>
<dbReference type="VEuPathDB" id="FungiDB:H257_14620"/>
<dbReference type="Proteomes" id="UP000266239">
    <property type="component" value="Unassembled WGS sequence"/>
</dbReference>
<evidence type="ECO:0000313" key="3">
    <source>
        <dbReference type="EMBL" id="RHY42121.1"/>
    </source>
</evidence>
<dbReference type="EMBL" id="QUTC01005409">
    <property type="protein sequence ID" value="RHY58288.1"/>
    <property type="molecule type" value="Genomic_DNA"/>
</dbReference>
<evidence type="ECO:0000313" key="10">
    <source>
        <dbReference type="Proteomes" id="UP000266196"/>
    </source>
</evidence>
<protein>
    <submittedName>
        <fullName evidence="1">Uncharacterized protein</fullName>
    </submittedName>
</protein>
<dbReference type="EMBL" id="QUTB01008557">
    <property type="protein sequence ID" value="RHY42121.1"/>
    <property type="molecule type" value="Genomic_DNA"/>
</dbReference>
<gene>
    <name evidence="2" type="ORF">DYB25_007572</name>
    <name evidence="7" type="ORF">DYB26_003102</name>
    <name evidence="4" type="ORF">DYB30_005464</name>
    <name evidence="6" type="ORF">DYB31_001760</name>
    <name evidence="3" type="ORF">DYB34_012161</name>
    <name evidence="1" type="ORF">DYB36_009813</name>
    <name evidence="5" type="ORF">DYB38_006594</name>
</gene>
<evidence type="ECO:0000313" key="13">
    <source>
        <dbReference type="Proteomes" id="UP000283543"/>
    </source>
</evidence>
<proteinExistence type="predicted"/>
<reference evidence="8 9" key="1">
    <citation type="submission" date="2018-08" db="EMBL/GenBank/DDBJ databases">
        <title>Aphanomyces genome sequencing and annotation.</title>
        <authorList>
            <person name="Minardi D."/>
            <person name="Oidtmann B."/>
            <person name="Van Der Giezen M."/>
            <person name="Studholme D.J."/>
        </authorList>
    </citation>
    <scope>NUCLEOTIDE SEQUENCE [LARGE SCALE GENOMIC DNA]</scope>
    <source>
        <strain evidence="6 10">197901</strain>
        <strain evidence="4 12">D2</strain>
        <strain evidence="7 14">FDL457</strain>
        <strain evidence="1 8">Kv</strain>
        <strain evidence="5 9">SA</strain>
        <strain evidence="3 13">Si</strain>
        <strain evidence="2 11">Yx</strain>
    </source>
</reference>
<evidence type="ECO:0000313" key="11">
    <source>
        <dbReference type="Proteomes" id="UP000266239"/>
    </source>
</evidence>
<dbReference type="EMBL" id="QUTD01006218">
    <property type="protein sequence ID" value="RHY56755.1"/>
    <property type="molecule type" value="Genomic_DNA"/>
</dbReference>
<dbReference type="EMBL" id="QUTA01003350">
    <property type="protein sequence ID" value="RHY23951.1"/>
    <property type="molecule type" value="Genomic_DNA"/>
</dbReference>
<evidence type="ECO:0000313" key="8">
    <source>
        <dbReference type="Proteomes" id="UP000265427"/>
    </source>
</evidence>
<dbReference type="Proteomes" id="UP000286510">
    <property type="component" value="Unassembled WGS sequence"/>
</dbReference>
<evidence type="ECO:0000313" key="1">
    <source>
        <dbReference type="EMBL" id="RHY20260.1"/>
    </source>
</evidence>
<dbReference type="Proteomes" id="UP000265427">
    <property type="component" value="Unassembled WGS sequence"/>
</dbReference>
<evidence type="ECO:0000313" key="14">
    <source>
        <dbReference type="Proteomes" id="UP000286510"/>
    </source>
</evidence>
<evidence type="ECO:0000313" key="9">
    <source>
        <dbReference type="Proteomes" id="UP000265716"/>
    </source>
</evidence>
<evidence type="ECO:0000313" key="4">
    <source>
        <dbReference type="EMBL" id="RHY56755.1"/>
    </source>
</evidence>
<comment type="caution">
    <text evidence="1">The sequence shown here is derived from an EMBL/GenBank/DDBJ whole genome shotgun (WGS) entry which is preliminary data.</text>
</comment>